<proteinExistence type="predicted"/>
<feature type="compositionally biased region" description="Polar residues" evidence="2">
    <location>
        <begin position="662"/>
        <end position="686"/>
    </location>
</feature>
<comment type="caution">
    <text evidence="3">The sequence shown here is derived from an EMBL/GenBank/DDBJ whole genome shotgun (WGS) entry which is preliminary data.</text>
</comment>
<protein>
    <submittedName>
        <fullName evidence="3">Uncharacterized protein</fullName>
    </submittedName>
</protein>
<gene>
    <name evidence="3" type="ORF">BXZ70DRAFT_928767</name>
</gene>
<evidence type="ECO:0000313" key="3">
    <source>
        <dbReference type="EMBL" id="KAH8102505.1"/>
    </source>
</evidence>
<keyword evidence="1" id="KW-0175">Coiled coil</keyword>
<feature type="compositionally biased region" description="Low complexity" evidence="2">
    <location>
        <begin position="635"/>
        <end position="650"/>
    </location>
</feature>
<dbReference type="EMBL" id="JAEVFJ010000009">
    <property type="protein sequence ID" value="KAH8102505.1"/>
    <property type="molecule type" value="Genomic_DNA"/>
</dbReference>
<evidence type="ECO:0000256" key="2">
    <source>
        <dbReference type="SAM" id="MobiDB-lite"/>
    </source>
</evidence>
<feature type="compositionally biased region" description="Polar residues" evidence="2">
    <location>
        <begin position="603"/>
        <end position="619"/>
    </location>
</feature>
<organism evidence="3 4">
    <name type="scientific">Cristinia sonorae</name>
    <dbReference type="NCBI Taxonomy" id="1940300"/>
    <lineage>
        <taxon>Eukaryota</taxon>
        <taxon>Fungi</taxon>
        <taxon>Dikarya</taxon>
        <taxon>Basidiomycota</taxon>
        <taxon>Agaricomycotina</taxon>
        <taxon>Agaricomycetes</taxon>
        <taxon>Agaricomycetidae</taxon>
        <taxon>Agaricales</taxon>
        <taxon>Pleurotineae</taxon>
        <taxon>Stephanosporaceae</taxon>
        <taxon>Cristinia</taxon>
    </lineage>
</organism>
<feature type="compositionally biased region" description="Acidic residues" evidence="2">
    <location>
        <begin position="121"/>
        <end position="136"/>
    </location>
</feature>
<feature type="compositionally biased region" description="Low complexity" evidence="2">
    <location>
        <begin position="505"/>
        <end position="523"/>
    </location>
</feature>
<feature type="compositionally biased region" description="Polar residues" evidence="2">
    <location>
        <begin position="209"/>
        <end position="220"/>
    </location>
</feature>
<dbReference type="Proteomes" id="UP000813824">
    <property type="component" value="Unassembled WGS sequence"/>
</dbReference>
<feature type="compositionally biased region" description="Low complexity" evidence="2">
    <location>
        <begin position="729"/>
        <end position="744"/>
    </location>
</feature>
<accession>A0A8K0UTX3</accession>
<feature type="compositionally biased region" description="Basic and acidic residues" evidence="2">
    <location>
        <begin position="174"/>
        <end position="184"/>
    </location>
</feature>
<feature type="compositionally biased region" description="Low complexity" evidence="2">
    <location>
        <begin position="572"/>
        <end position="590"/>
    </location>
</feature>
<dbReference type="OrthoDB" id="2565072at2759"/>
<evidence type="ECO:0000256" key="1">
    <source>
        <dbReference type="SAM" id="Coils"/>
    </source>
</evidence>
<feature type="compositionally biased region" description="Polar residues" evidence="2">
    <location>
        <begin position="54"/>
        <end position="76"/>
    </location>
</feature>
<dbReference type="AlphaFoldDB" id="A0A8K0UTX3"/>
<sequence>MTSNVDYSHHDDHLRYLLDQRAARADLHARFPESHSDISDSPSLYSHGPFSPQPHDTQNTPSTSFHYTLSVHNTPDQQREFTDRERLNFPGASSLDLEDDPRSSIDTQSLRSSTRDFPDSGSEDGLDEGDREAEPEEDHRVSTYGPKMTVHSRAPWELGEEDEPPRNQKKKGRDKTVKVADTAKRPWGLVSRVSSETRPSVDSARSLPRSKQSFDTMSSMSTNSNGGAIFALAQASFSSTSVATNQQSQATLRDKLSIPRLRSRTNSSIKGMKLDSLDTRSITPSLYSASAHASPISHYRSESPAQSFVSHAEHAHYSESTSASAHAPDRTQEYRHPYANPEFARASTDSHNSHLEELHTLASSSSYLGPSESNATLTDTSSISGISQANYGSTISLTPIPSPASSHFKIDPRSMPGRSPPGPINKASIRTIPSNNNGAETNVRTVPSASAMPGWADNSASTIKLISLEEAQAQARERSRSGNLTSPVNARFSDMEPLPSPTSQTWSTRIRSTSASSSKARSAMGDINYPAPPLPTMPSEQTIPQRTITKKKSGFMRLFNGKDRASPPPLPSMSTVSMPSPSSVNSAPPSRRTPQRVPVPSISPDTSESGDDSQLSVREQLNARRNVPGLSIVTSSSSPGGFSPQSRGRSASPCASDATHVASVTPTSGFTNTDSSFGGSTSNSAPPTASDFLGLSLRPVSTMFSVDFAGHLVHRGSSEQNRPSLDIDSGTPTTSSGVSPLSPGFSMNLDARHGDEKSVVGIASHQDDQSAVIQALQEQIMVARRAWQRQIWELEGQVRDLKAEVEEFRNAENAKDYCAACGRGDVGRANGENKIGMDDLQKAGVKVSGTVNRPRARTGVGSRFASGT</sequence>
<name>A0A8K0UTX3_9AGAR</name>
<reference evidence="3" key="1">
    <citation type="journal article" date="2021" name="New Phytol.">
        <title>Evolutionary innovations through gain and loss of genes in the ectomycorrhizal Boletales.</title>
        <authorList>
            <person name="Wu G."/>
            <person name="Miyauchi S."/>
            <person name="Morin E."/>
            <person name="Kuo A."/>
            <person name="Drula E."/>
            <person name="Varga T."/>
            <person name="Kohler A."/>
            <person name="Feng B."/>
            <person name="Cao Y."/>
            <person name="Lipzen A."/>
            <person name="Daum C."/>
            <person name="Hundley H."/>
            <person name="Pangilinan J."/>
            <person name="Johnson J."/>
            <person name="Barry K."/>
            <person name="LaButti K."/>
            <person name="Ng V."/>
            <person name="Ahrendt S."/>
            <person name="Min B."/>
            <person name="Choi I.G."/>
            <person name="Park H."/>
            <person name="Plett J.M."/>
            <person name="Magnuson J."/>
            <person name="Spatafora J.W."/>
            <person name="Nagy L.G."/>
            <person name="Henrissat B."/>
            <person name="Grigoriev I.V."/>
            <person name="Yang Z.L."/>
            <person name="Xu J."/>
            <person name="Martin F.M."/>
        </authorList>
    </citation>
    <scope>NUCLEOTIDE SEQUENCE</scope>
    <source>
        <strain evidence="3">KKN 215</strain>
    </source>
</reference>
<evidence type="ECO:0000313" key="4">
    <source>
        <dbReference type="Proteomes" id="UP000813824"/>
    </source>
</evidence>
<feature type="compositionally biased region" description="Basic and acidic residues" evidence="2">
    <location>
        <begin position="77"/>
        <end position="87"/>
    </location>
</feature>
<feature type="region of interest" description="Disordered" evidence="2">
    <location>
        <begin position="715"/>
        <end position="746"/>
    </location>
</feature>
<feature type="region of interest" description="Disordered" evidence="2">
    <location>
        <begin position="559"/>
        <end position="686"/>
    </location>
</feature>
<feature type="coiled-coil region" evidence="1">
    <location>
        <begin position="784"/>
        <end position="811"/>
    </location>
</feature>
<feature type="region of interest" description="Disordered" evidence="2">
    <location>
        <begin position="302"/>
        <end position="329"/>
    </location>
</feature>
<keyword evidence="4" id="KW-1185">Reference proteome</keyword>
<feature type="region of interest" description="Disordered" evidence="2">
    <location>
        <begin position="474"/>
        <end position="544"/>
    </location>
</feature>
<feature type="region of interest" description="Disordered" evidence="2">
    <location>
        <begin position="32"/>
        <end position="220"/>
    </location>
</feature>